<dbReference type="GO" id="GO:0019288">
    <property type="term" value="P:isopentenyl diphosphate biosynthetic process, methylerythritol 4-phosphate pathway"/>
    <property type="evidence" value="ECO:0007669"/>
    <property type="project" value="UniProtKB-UniPathway"/>
</dbReference>
<evidence type="ECO:0000313" key="10">
    <source>
        <dbReference type="EMBL" id="KAF4668326.1"/>
    </source>
</evidence>
<dbReference type="NCBIfam" id="TIGR00151">
    <property type="entry name" value="ispF"/>
    <property type="match status" value="1"/>
</dbReference>
<dbReference type="Gene3D" id="3.30.1330.50">
    <property type="entry name" value="2-C-methyl-D-erythritol 2,4-cyclodiphosphate synthase"/>
    <property type="match status" value="1"/>
</dbReference>
<dbReference type="AlphaFoldDB" id="A0A7J6MAD1"/>
<reference evidence="10 11" key="1">
    <citation type="submission" date="2020-04" db="EMBL/GenBank/DDBJ databases">
        <title>Perkinsus olseni comparative genomics.</title>
        <authorList>
            <person name="Bogema D.R."/>
        </authorList>
    </citation>
    <scope>NUCLEOTIDE SEQUENCE [LARGE SCALE GENOMIC DNA]</scope>
    <source>
        <strain evidence="10">ATCC PRA-31</strain>
    </source>
</reference>
<evidence type="ECO:0000256" key="8">
    <source>
        <dbReference type="RuleBase" id="RU004395"/>
    </source>
</evidence>
<dbReference type="EC" id="4.6.1.12" evidence="4 8"/>
<gene>
    <name evidence="10" type="ORF">FOL46_002056</name>
</gene>
<evidence type="ECO:0000256" key="3">
    <source>
        <dbReference type="ARBA" id="ARBA00004709"/>
    </source>
</evidence>
<feature type="domain" description="2-C-methyl-D-erythritol 2,4-cyclodiphosphate synthase" evidence="9">
    <location>
        <begin position="583"/>
        <end position="730"/>
    </location>
</feature>
<comment type="pathway">
    <text evidence="3">Isoprenoid biosynthesis; isopentenyl diphosphate biosynthesis via DXP pathway; isopentenyl diphosphate from 1-deoxy-D-xylulose 5-phosphate: step 4/6.</text>
</comment>
<organism evidence="10 11">
    <name type="scientific">Perkinsus olseni</name>
    <name type="common">Perkinsus atlanticus</name>
    <dbReference type="NCBI Taxonomy" id="32597"/>
    <lineage>
        <taxon>Eukaryota</taxon>
        <taxon>Sar</taxon>
        <taxon>Alveolata</taxon>
        <taxon>Perkinsozoa</taxon>
        <taxon>Perkinsea</taxon>
        <taxon>Perkinsida</taxon>
        <taxon>Perkinsidae</taxon>
        <taxon>Perkinsus</taxon>
    </lineage>
</organism>
<evidence type="ECO:0000256" key="7">
    <source>
        <dbReference type="ARBA" id="ARBA00023239"/>
    </source>
</evidence>
<dbReference type="SUPFAM" id="SSF69765">
    <property type="entry name" value="IpsF-like"/>
    <property type="match status" value="1"/>
</dbReference>
<evidence type="ECO:0000259" key="9">
    <source>
        <dbReference type="Pfam" id="PF02542"/>
    </source>
</evidence>
<dbReference type="UniPathway" id="UPA00056">
    <property type="reaction ID" value="UER00095"/>
</dbReference>
<dbReference type="InterPro" id="IPR020555">
    <property type="entry name" value="MECDP_synthase_CS"/>
</dbReference>
<dbReference type="GO" id="GO:0046872">
    <property type="term" value="F:metal ion binding"/>
    <property type="evidence" value="ECO:0007669"/>
    <property type="project" value="UniProtKB-KW"/>
</dbReference>
<dbReference type="InterPro" id="IPR036571">
    <property type="entry name" value="MECDP_synthase_sf"/>
</dbReference>
<dbReference type="PROSITE" id="PS01350">
    <property type="entry name" value="ISPF"/>
    <property type="match status" value="1"/>
</dbReference>
<comment type="caution">
    <text evidence="10">The sequence shown here is derived from an EMBL/GenBank/DDBJ whole genome shotgun (WGS) entry which is preliminary data.</text>
</comment>
<evidence type="ECO:0000256" key="1">
    <source>
        <dbReference type="ARBA" id="ARBA00000200"/>
    </source>
</evidence>
<comment type="catalytic activity">
    <reaction evidence="1 8">
        <text>4-CDP-2-C-methyl-D-erythritol 2-phosphate = 2-C-methyl-D-erythritol 2,4-cyclic diphosphate + CMP</text>
        <dbReference type="Rhea" id="RHEA:23864"/>
        <dbReference type="ChEBI" id="CHEBI:57919"/>
        <dbReference type="ChEBI" id="CHEBI:58483"/>
        <dbReference type="ChEBI" id="CHEBI:60377"/>
        <dbReference type="EC" id="4.6.1.12"/>
    </reaction>
</comment>
<dbReference type="GO" id="GO:0016114">
    <property type="term" value="P:terpenoid biosynthetic process"/>
    <property type="evidence" value="ECO:0007669"/>
    <property type="project" value="InterPro"/>
</dbReference>
<keyword evidence="7 8" id="KW-0456">Lyase</keyword>
<dbReference type="InterPro" id="IPR003526">
    <property type="entry name" value="MECDP_synthase"/>
</dbReference>
<sequence>MLKWSPILYGTKPKEFNKLWRSIPGAREVAAGERGGKTMPRLRLKRKGVIDEKYENDWANPWHARRRRDTPDDMVKGLLYNPEGLDAGTIGPHVFRAVQFGLDEPDLMARYAQRIAEVCSGMKPRSLGLVMVAFGRAGVVHEKMLARLSEVIPGRLRLFGPLELSMLCSGLMKLRYYNVKLLRRIADEVPHRLPVLEPSHISQIVYAFSALGYKDQMLYVDIADDVLRRIEDFTNPVELVQVVKALAKAEVVIPGLWECLAEAATSQWEEIIKGDIPSVAVQYLAAVASIDGNLVARGHPSANTQDFASAMCTVLLEKGGRLDLSLAARAIGSLGKLHRYNEEVWSPLLENVMNNIDHLQPDQISQVSLGLASAGRGHPIATPLLAGLSARAITIVDDYDVWCAANTMQGFAGLGKRDVKLFGALAKHLAKNDKLLEDATPQDIFLYIMANLVISKISAFEGQALGMALGALSVEIEGLLRRRIEELGQETTYGIVEFDDDAEDAFDIADEPEEDPLEDLVVREEWLISNARRDGLATEAEQIIFPAACRRGERSDCAEQLAAVRKICVTIGQRIEAWFGRRTAENGPFILAGVEVPDCPNIGVVAHSDGDVIFHSVTDAILGSIGLRDIGQYYPDTDPEWKGQSSDKFLHDTLKKASDLGFRVVSVDVTLVLERPKVGNIMPAVVQGLRQAIGDHRVTQASVNVKARTSEKLNAAGEGKSVEAHAVVLLYKDK</sequence>
<dbReference type="Pfam" id="PF02542">
    <property type="entry name" value="YgbB"/>
    <property type="match status" value="1"/>
</dbReference>
<dbReference type="PANTHER" id="PTHR43181">
    <property type="entry name" value="2-C-METHYL-D-ERYTHRITOL 2,4-CYCLODIPHOSPHATE SYNTHASE, CHLOROPLASTIC"/>
    <property type="match status" value="1"/>
</dbReference>
<evidence type="ECO:0000256" key="4">
    <source>
        <dbReference type="ARBA" id="ARBA00012579"/>
    </source>
</evidence>
<dbReference type="EMBL" id="JABANN010000163">
    <property type="protein sequence ID" value="KAF4668326.1"/>
    <property type="molecule type" value="Genomic_DNA"/>
</dbReference>
<dbReference type="GO" id="GO:0008685">
    <property type="term" value="F:2-C-methyl-D-erythritol 2,4-cyclodiphosphate synthase activity"/>
    <property type="evidence" value="ECO:0007669"/>
    <property type="project" value="UniProtKB-EC"/>
</dbReference>
<dbReference type="PANTHER" id="PTHR43181:SF1">
    <property type="entry name" value="2-C-METHYL-D-ERYTHRITOL 2,4-CYCLODIPHOSPHATE SYNTHASE, CHLOROPLASTIC"/>
    <property type="match status" value="1"/>
</dbReference>
<dbReference type="Proteomes" id="UP000572268">
    <property type="component" value="Unassembled WGS sequence"/>
</dbReference>
<comment type="cofactor">
    <cofactor evidence="2">
        <name>a divalent metal cation</name>
        <dbReference type="ChEBI" id="CHEBI:60240"/>
    </cofactor>
</comment>
<evidence type="ECO:0000313" key="11">
    <source>
        <dbReference type="Proteomes" id="UP000572268"/>
    </source>
</evidence>
<evidence type="ECO:0000256" key="5">
    <source>
        <dbReference type="ARBA" id="ARBA00022723"/>
    </source>
</evidence>
<proteinExistence type="inferred from homology"/>
<keyword evidence="6 8" id="KW-0414">Isoprene biosynthesis</keyword>
<accession>A0A7J6MAD1</accession>
<dbReference type="HAMAP" id="MF_00107">
    <property type="entry name" value="IspF"/>
    <property type="match status" value="1"/>
</dbReference>
<evidence type="ECO:0000256" key="2">
    <source>
        <dbReference type="ARBA" id="ARBA00001968"/>
    </source>
</evidence>
<dbReference type="CDD" id="cd00554">
    <property type="entry name" value="MECDP_synthase"/>
    <property type="match status" value="1"/>
</dbReference>
<comment type="similarity">
    <text evidence="8">Belongs to the IspF family.</text>
</comment>
<evidence type="ECO:0000256" key="6">
    <source>
        <dbReference type="ARBA" id="ARBA00023229"/>
    </source>
</evidence>
<name>A0A7J6MAD1_PEROL</name>
<protein>
    <recommendedName>
        <fullName evidence="4 8">2-C-methyl-D-erythritol 2,4-cyclodiphosphate synthase</fullName>
        <ecNumber evidence="4 8">4.6.1.12</ecNumber>
    </recommendedName>
</protein>
<keyword evidence="5" id="KW-0479">Metal-binding</keyword>